<dbReference type="Pfam" id="PF19979">
    <property type="entry name" value="DUF6415"/>
    <property type="match status" value="1"/>
</dbReference>
<dbReference type="OrthoDB" id="4246477at2"/>
<comment type="caution">
    <text evidence="1">The sequence shown here is derived from an EMBL/GenBank/DDBJ whole genome shotgun (WGS) entry which is preliminary data.</text>
</comment>
<dbReference type="EMBL" id="VJZD01000023">
    <property type="protein sequence ID" value="MPY31299.1"/>
    <property type="molecule type" value="Genomic_DNA"/>
</dbReference>
<gene>
    <name evidence="1" type="ORF">FNH09_08295</name>
</gene>
<proteinExistence type="predicted"/>
<keyword evidence="2" id="KW-1185">Reference proteome</keyword>
<evidence type="ECO:0000313" key="1">
    <source>
        <dbReference type="EMBL" id="MPY31299.1"/>
    </source>
</evidence>
<sequence>MEHGSAAVEDAAGRAGHDLPDIATMRERAAYALSDQVPDDGWETLTELFRGSICELIPACAALIPRVPKGDTRRVLVAAAVDEARRKLRIGDGGTVALRQSRARKLARCVSVLCHHYEDLTSADA</sequence>
<accession>A0A5N8V878</accession>
<name>A0A5N8V878_9ACTN</name>
<dbReference type="AlphaFoldDB" id="A0A5N8V878"/>
<dbReference type="Proteomes" id="UP000325849">
    <property type="component" value="Unassembled WGS sequence"/>
</dbReference>
<evidence type="ECO:0000313" key="2">
    <source>
        <dbReference type="Proteomes" id="UP000325849"/>
    </source>
</evidence>
<protein>
    <submittedName>
        <fullName evidence="1">Uncharacterized protein</fullName>
    </submittedName>
</protein>
<reference evidence="1 2" key="1">
    <citation type="submission" date="2019-07" db="EMBL/GenBank/DDBJ databases">
        <title>New species of Amycolatopsis and Streptomyces.</title>
        <authorList>
            <person name="Duangmal K."/>
            <person name="Teo W.F.A."/>
            <person name="Lipun K."/>
        </authorList>
    </citation>
    <scope>NUCLEOTIDE SEQUENCE [LARGE SCALE GENOMIC DNA]</scope>
    <source>
        <strain evidence="1 2">NBRC 109810</strain>
    </source>
</reference>
<dbReference type="InterPro" id="IPR046300">
    <property type="entry name" value="DUF6415"/>
</dbReference>
<organism evidence="1 2">
    <name type="scientific">Streptomyces adustus</name>
    <dbReference type="NCBI Taxonomy" id="1609272"/>
    <lineage>
        <taxon>Bacteria</taxon>
        <taxon>Bacillati</taxon>
        <taxon>Actinomycetota</taxon>
        <taxon>Actinomycetes</taxon>
        <taxon>Kitasatosporales</taxon>
        <taxon>Streptomycetaceae</taxon>
        <taxon>Streptomyces</taxon>
    </lineage>
</organism>
<dbReference type="RefSeq" id="WP_152886103.1">
    <property type="nucleotide sequence ID" value="NZ_VJZD01000023.1"/>
</dbReference>